<dbReference type="PANTHER" id="PTHR20883:SF46">
    <property type="entry name" value="PHYTANOYL-COA HYDROXYLASE"/>
    <property type="match status" value="1"/>
</dbReference>
<name>A0A1A8TS90_9GAMM</name>
<keyword evidence="1" id="KW-0560">Oxidoreductase</keyword>
<keyword evidence="2" id="KW-1185">Reference proteome</keyword>
<reference evidence="1 2" key="1">
    <citation type="submission" date="2016-06" db="EMBL/GenBank/DDBJ databases">
        <authorList>
            <person name="Kjaerup R.B."/>
            <person name="Dalgaard T.S."/>
            <person name="Juul-Madsen H.R."/>
        </authorList>
    </citation>
    <scope>NUCLEOTIDE SEQUENCE [LARGE SCALE GENOMIC DNA]</scope>
    <source>
        <strain evidence="1 2">CECT 8886</strain>
    </source>
</reference>
<dbReference type="SUPFAM" id="SSF51197">
    <property type="entry name" value="Clavaminate synthase-like"/>
    <property type="match status" value="1"/>
</dbReference>
<evidence type="ECO:0000313" key="1">
    <source>
        <dbReference type="EMBL" id="SBS37091.1"/>
    </source>
</evidence>
<organism evidence="1 2">
    <name type="scientific">Marinomonas spartinae</name>
    <dbReference type="NCBI Taxonomy" id="1792290"/>
    <lineage>
        <taxon>Bacteria</taxon>
        <taxon>Pseudomonadati</taxon>
        <taxon>Pseudomonadota</taxon>
        <taxon>Gammaproteobacteria</taxon>
        <taxon>Oceanospirillales</taxon>
        <taxon>Oceanospirillaceae</taxon>
        <taxon>Marinomonas</taxon>
    </lineage>
</organism>
<dbReference type="InterPro" id="IPR008775">
    <property type="entry name" value="Phytyl_CoA_dOase-like"/>
</dbReference>
<dbReference type="PANTHER" id="PTHR20883">
    <property type="entry name" value="PHYTANOYL-COA DIOXYGENASE DOMAIN CONTAINING 1"/>
    <property type="match status" value="1"/>
</dbReference>
<keyword evidence="1" id="KW-0223">Dioxygenase</keyword>
<accession>A0A1A8TS90</accession>
<dbReference type="GO" id="GO:0005506">
    <property type="term" value="F:iron ion binding"/>
    <property type="evidence" value="ECO:0007669"/>
    <property type="project" value="UniProtKB-ARBA"/>
</dbReference>
<gene>
    <name evidence="1" type="ORF">MSP8886_03970</name>
</gene>
<dbReference type="Pfam" id="PF05721">
    <property type="entry name" value="PhyH"/>
    <property type="match status" value="1"/>
</dbReference>
<dbReference type="STRING" id="1792290.MSP8886_03970"/>
<dbReference type="Proteomes" id="UP000092544">
    <property type="component" value="Unassembled WGS sequence"/>
</dbReference>
<dbReference type="AlphaFoldDB" id="A0A1A8TS90"/>
<dbReference type="EMBL" id="FLOB01000016">
    <property type="protein sequence ID" value="SBS37091.1"/>
    <property type="molecule type" value="Genomic_DNA"/>
</dbReference>
<dbReference type="Gene3D" id="2.60.120.620">
    <property type="entry name" value="q2cbj1_9rhob like domain"/>
    <property type="match status" value="1"/>
</dbReference>
<proteinExistence type="predicted"/>
<dbReference type="GO" id="GO:0016706">
    <property type="term" value="F:2-oxoglutarate-dependent dioxygenase activity"/>
    <property type="evidence" value="ECO:0007669"/>
    <property type="project" value="UniProtKB-ARBA"/>
</dbReference>
<protein>
    <submittedName>
        <fullName evidence="1">Phytanoyl-CoA dioxygenase (PhyH)</fullName>
    </submittedName>
</protein>
<evidence type="ECO:0000313" key="2">
    <source>
        <dbReference type="Proteomes" id="UP000092544"/>
    </source>
</evidence>
<sequence length="303" mass="33690">MSLWLDYILTESLVIEQWQIDQYHERGFLVVDNVLSELEVAALQADFDAWVEDSRHYAEPWGETLDGRARFDIESDHRSDHPSLRRVASPTEISAAFKHTALASKVAHIAGQLVGHRGARLHHSKINSKLPHTATQVKWHQDFLFTPHSNDDLVTSLLMISDVTPDNGPLHVIPRSHKGPLFSHWHGERFMGSVSAQVEQEHCQAPVASYGKAGSVCFMHTRLLHASSPNETEFPRTLFISVYAAEDALPYGDNPLPSIHSGTLVWGTDSGEIRSTANQLKLPQKPKGASFFVQQAGKDLIGA</sequence>